<sequence length="103" mass="11734">MKRSPFLHGGGTGDSDTFPVHVQHHQGKAQRRVDDCLSPNDHNDREYDHNVPAIDANRGSWGSRSYRELRDTQLRCGATKLTNVFNCFTQPVDCRSIELHSDR</sequence>
<gene>
    <name evidence="2" type="ORF">AND_009940</name>
</gene>
<dbReference type="EMBL" id="ADMH02002131">
    <property type="protein sequence ID" value="ETN58475.1"/>
    <property type="molecule type" value="Genomic_DNA"/>
</dbReference>
<dbReference type="Proteomes" id="UP000000673">
    <property type="component" value="Unassembled WGS sequence"/>
</dbReference>
<feature type="compositionally biased region" description="Basic and acidic residues" evidence="1">
    <location>
        <begin position="31"/>
        <end position="49"/>
    </location>
</feature>
<organism evidence="2">
    <name type="scientific">Anopheles darlingi</name>
    <name type="common">Mosquito</name>
    <dbReference type="NCBI Taxonomy" id="43151"/>
    <lineage>
        <taxon>Eukaryota</taxon>
        <taxon>Metazoa</taxon>
        <taxon>Ecdysozoa</taxon>
        <taxon>Arthropoda</taxon>
        <taxon>Hexapoda</taxon>
        <taxon>Insecta</taxon>
        <taxon>Pterygota</taxon>
        <taxon>Neoptera</taxon>
        <taxon>Endopterygota</taxon>
        <taxon>Diptera</taxon>
        <taxon>Nematocera</taxon>
        <taxon>Culicoidea</taxon>
        <taxon>Culicidae</taxon>
        <taxon>Anophelinae</taxon>
        <taxon>Anopheles</taxon>
    </lineage>
</organism>
<protein>
    <submittedName>
        <fullName evidence="2 3">Uncharacterized protein</fullName>
    </submittedName>
</protein>
<evidence type="ECO:0000313" key="2">
    <source>
        <dbReference type="EMBL" id="ETN58475.1"/>
    </source>
</evidence>
<keyword evidence="4" id="KW-1185">Reference proteome</keyword>
<reference evidence="2" key="2">
    <citation type="submission" date="2010-05" db="EMBL/GenBank/DDBJ databases">
        <authorList>
            <person name="Almeida L.G."/>
            <person name="Nicolas M.F."/>
            <person name="Souza R.C."/>
            <person name="Vasconcelos A.T.R."/>
        </authorList>
    </citation>
    <scope>NUCLEOTIDE SEQUENCE</scope>
</reference>
<reference evidence="2" key="3">
    <citation type="journal article" date="2013" name="Nucleic Acids Res.">
        <title>The genome of Anopheles darlingi, the main neotropical malaria vector.</title>
        <authorList>
            <person name="Marinotti O."/>
            <person name="Cerqueira G.C."/>
            <person name="de Almeida L.G."/>
            <person name="Ferro M.I."/>
            <person name="Loreto E.L."/>
            <person name="Zaha A."/>
            <person name="Teixeira S.M."/>
            <person name="Wespiser A.R."/>
            <person name="Almeida E Silva A."/>
            <person name="Schlindwein A.D."/>
            <person name="Pacheco A.C."/>
            <person name="Silva A.L."/>
            <person name="Graveley B.R."/>
            <person name="Walenz B.P."/>
            <person name="Lima Bde A."/>
            <person name="Ribeiro C.A."/>
            <person name="Nunes-Silva C.G."/>
            <person name="de Carvalho C.R."/>
            <person name="Soares C.M."/>
            <person name="de Menezes C.B."/>
            <person name="Matiolli C."/>
            <person name="Caffrey D."/>
            <person name="Araujo D.A."/>
            <person name="de Oliveira D.M."/>
            <person name="Golenbock D."/>
            <person name="Grisard E.C."/>
            <person name="Fantinatti-Garboggini F."/>
            <person name="de Carvalho F.M."/>
            <person name="Barcellos F.G."/>
            <person name="Prosdocimi F."/>
            <person name="May G."/>
            <person name="Azevedo Junior G.M."/>
            <person name="Guimaraes G.M."/>
            <person name="Goldman G.H."/>
            <person name="Padilha I.Q."/>
            <person name="Batista Jda S."/>
            <person name="Ferro J.A."/>
            <person name="Ribeiro J.M."/>
            <person name="Fietto J.L."/>
            <person name="Dabbas K.M."/>
            <person name="Cerdeira L."/>
            <person name="Agnez-Lima L.F."/>
            <person name="Brocchi M."/>
            <person name="de Carvalho M.O."/>
            <person name="Teixeira Mde M."/>
            <person name="Diniz Maia Mde M."/>
            <person name="Goldman M.H."/>
            <person name="Cruz Schneider M.P."/>
            <person name="Felipe M.S."/>
            <person name="Hungria M."/>
            <person name="Nicolas M.F."/>
            <person name="Pereira M."/>
            <person name="Montes M.A."/>
            <person name="Cantao M.E."/>
            <person name="Vincentz M."/>
            <person name="Rafael M.S."/>
            <person name="Silverman N."/>
            <person name="Stoco P.H."/>
            <person name="Souza R.C."/>
            <person name="Vicentini R."/>
            <person name="Gazzinelli R.T."/>
            <person name="Neves Rde O."/>
            <person name="Silva R."/>
            <person name="Astolfi-Filho S."/>
            <person name="Maciel T.E."/>
            <person name="Urmenyi T.P."/>
            <person name="Tadei W.P."/>
            <person name="Camargo E.P."/>
            <person name="de Vasconcelos A.T."/>
        </authorList>
    </citation>
    <scope>NUCLEOTIDE SEQUENCE</scope>
</reference>
<name>W5J6K2_ANODA</name>
<dbReference type="HOGENOM" id="CLU_2265943_0_0_1"/>
<reference evidence="2 4" key="1">
    <citation type="journal article" date="2010" name="BMC Genomics">
        <title>Combination of measures distinguishes pre-miRNAs from other stem-loops in the genome of the newly sequenced Anopheles darlingi.</title>
        <authorList>
            <person name="Mendes N.D."/>
            <person name="Freitas A.T."/>
            <person name="Vasconcelos A.T."/>
            <person name="Sagot M.F."/>
        </authorList>
    </citation>
    <scope>NUCLEOTIDE SEQUENCE</scope>
</reference>
<feature type="region of interest" description="Disordered" evidence="1">
    <location>
        <begin position="1"/>
        <end position="61"/>
    </location>
</feature>
<reference evidence="3" key="4">
    <citation type="submission" date="2015-06" db="UniProtKB">
        <authorList>
            <consortium name="EnsemblMetazoa"/>
        </authorList>
    </citation>
    <scope>IDENTIFICATION</scope>
</reference>
<evidence type="ECO:0000256" key="1">
    <source>
        <dbReference type="SAM" id="MobiDB-lite"/>
    </source>
</evidence>
<proteinExistence type="predicted"/>
<accession>W5J6K2</accession>
<evidence type="ECO:0000313" key="3">
    <source>
        <dbReference type="EnsemblMetazoa" id="ADAC009940-PA"/>
    </source>
</evidence>
<evidence type="ECO:0000313" key="4">
    <source>
        <dbReference type="Proteomes" id="UP000000673"/>
    </source>
</evidence>
<dbReference type="AlphaFoldDB" id="W5J6K2"/>
<dbReference type="EnsemblMetazoa" id="ADAC009940-RA">
    <property type="protein sequence ID" value="ADAC009940-PA"/>
    <property type="gene ID" value="ADAC009940"/>
</dbReference>
<dbReference type="VEuPathDB" id="VectorBase:ADAC009940"/>